<evidence type="ECO:0000313" key="3">
    <source>
        <dbReference type="Proteomes" id="UP001501116"/>
    </source>
</evidence>
<evidence type="ECO:0000256" key="1">
    <source>
        <dbReference type="SAM" id="MobiDB-lite"/>
    </source>
</evidence>
<name>A0ABP5CH49_9PSEU</name>
<sequence>MDSAQRRPKRLVPLTQIEEFRPRARARPRPQRAATERKLGGAQRTLPDFTTLFSAILEVREGHRAAVQVRRFLHPRLYVRLTNRGVAGGTRYTVRSVRATSPVRGVVETCGVVYSQGRALAVTARFERQRDGWLCTEFALLTGQPTD</sequence>
<keyword evidence="3" id="KW-1185">Reference proteome</keyword>
<dbReference type="InterPro" id="IPR045596">
    <property type="entry name" value="DUF6459"/>
</dbReference>
<feature type="compositionally biased region" description="Basic residues" evidence="1">
    <location>
        <begin position="1"/>
        <end position="10"/>
    </location>
</feature>
<accession>A0ABP5CH49</accession>
<dbReference type="RefSeq" id="WP_344419912.1">
    <property type="nucleotide sequence ID" value="NZ_BAAANN010000013.1"/>
</dbReference>
<reference evidence="3" key="1">
    <citation type="journal article" date="2019" name="Int. J. Syst. Evol. Microbiol.">
        <title>The Global Catalogue of Microorganisms (GCM) 10K type strain sequencing project: providing services to taxonomists for standard genome sequencing and annotation.</title>
        <authorList>
            <consortium name="The Broad Institute Genomics Platform"/>
            <consortium name="The Broad Institute Genome Sequencing Center for Infectious Disease"/>
            <person name="Wu L."/>
            <person name="Ma J."/>
        </authorList>
    </citation>
    <scope>NUCLEOTIDE SEQUENCE [LARGE SCALE GENOMIC DNA]</scope>
    <source>
        <strain evidence="3">JCM 14545</strain>
    </source>
</reference>
<comment type="caution">
    <text evidence="2">The sequence shown here is derived from an EMBL/GenBank/DDBJ whole genome shotgun (WGS) entry which is preliminary data.</text>
</comment>
<proteinExistence type="predicted"/>
<feature type="region of interest" description="Disordered" evidence="1">
    <location>
        <begin position="1"/>
        <end position="41"/>
    </location>
</feature>
<organism evidence="2 3">
    <name type="scientific">Amycolatopsis minnesotensis</name>
    <dbReference type="NCBI Taxonomy" id="337894"/>
    <lineage>
        <taxon>Bacteria</taxon>
        <taxon>Bacillati</taxon>
        <taxon>Actinomycetota</taxon>
        <taxon>Actinomycetes</taxon>
        <taxon>Pseudonocardiales</taxon>
        <taxon>Pseudonocardiaceae</taxon>
        <taxon>Amycolatopsis</taxon>
    </lineage>
</organism>
<dbReference type="Pfam" id="PF20060">
    <property type="entry name" value="DUF6459"/>
    <property type="match status" value="1"/>
</dbReference>
<protein>
    <submittedName>
        <fullName evidence="2">Uncharacterized protein</fullName>
    </submittedName>
</protein>
<evidence type="ECO:0000313" key="2">
    <source>
        <dbReference type="EMBL" id="GAA1962707.1"/>
    </source>
</evidence>
<dbReference type="EMBL" id="BAAANN010000013">
    <property type="protein sequence ID" value="GAA1962707.1"/>
    <property type="molecule type" value="Genomic_DNA"/>
</dbReference>
<gene>
    <name evidence="2" type="ORF">GCM10009754_37530</name>
</gene>
<dbReference type="Proteomes" id="UP001501116">
    <property type="component" value="Unassembled WGS sequence"/>
</dbReference>